<dbReference type="GeneID" id="36319814"/>
<name>A0A0F9ZC44_9MICR</name>
<evidence type="ECO:0000313" key="2">
    <source>
        <dbReference type="Proteomes" id="UP000034350"/>
    </source>
</evidence>
<dbReference type="VEuPathDB" id="MicrosporidiaDB:G9O61_00g013510"/>
<reference evidence="1 2" key="1">
    <citation type="journal article" date="2015" name="Environ. Microbiol.">
        <title>Genome analyses suggest the presence of polyploidy and recent human-driven expansions in eight global populations of the honeybee pathogen Nosema ceranae.</title>
        <authorList>
            <person name="Pelin A."/>
            <person name="Selman M."/>
            <person name="Aris-Brosou S."/>
            <person name="Farinelli L."/>
            <person name="Corradi N."/>
        </authorList>
    </citation>
    <scope>NUCLEOTIDE SEQUENCE [LARGE SCALE GENOMIC DNA]</scope>
    <source>
        <strain evidence="1 2">PA08 1199</strain>
    </source>
</reference>
<dbReference type="VEuPathDB" id="MicrosporidiaDB:AAJ76_270004111"/>
<dbReference type="InterPro" id="IPR042530">
    <property type="entry name" value="EME1/EME2_C"/>
</dbReference>
<sequence length="273" mass="32072">MGDDSTSLSFLNLNWCDKVDTSLIYPIILDPLYTDLYLEISYKLQDLLQKIKQVNFSYKIINEEFIRIKDFKTKQIILEMGVCDFEKLEFINLHQLKIYIILNKKKYKRKISSMINKTYKENVINSAHKPIENNYESIKKLMFELQIKKNVNVIFVENEIDLFRELKDILKHLVSDKKFVPKVKTFKIGKEQEYLTFILSKIPGISSCVAKNIADRYGTLANLSLLVKNNRTEELSEMIIEDKENHKCRMLGTVQAKQILRIFTSDDPAEKLL</sequence>
<comment type="caution">
    <text evidence="1">The sequence shown here is derived from an EMBL/GenBank/DDBJ whole genome shotgun (WGS) entry which is preliminary data.</text>
</comment>
<gene>
    <name evidence="1" type="ORF">AAJ76_270004111</name>
</gene>
<dbReference type="AlphaFoldDB" id="A0A0F9ZC44"/>
<accession>A0A0F9ZC44</accession>
<organism evidence="1 2">
    <name type="scientific">Vairimorpha ceranae</name>
    <dbReference type="NCBI Taxonomy" id="40302"/>
    <lineage>
        <taxon>Eukaryota</taxon>
        <taxon>Fungi</taxon>
        <taxon>Fungi incertae sedis</taxon>
        <taxon>Microsporidia</taxon>
        <taxon>Nosematidae</taxon>
        <taxon>Vairimorpha</taxon>
    </lineage>
</organism>
<dbReference type="OrthoDB" id="2196332at2759"/>
<dbReference type="OMA" id="CNSNIEH"/>
<protein>
    <submittedName>
        <fullName evidence="1">Bos1-like vesicular transport protein</fullName>
    </submittedName>
</protein>
<dbReference type="RefSeq" id="XP_024330966.1">
    <property type="nucleotide sequence ID" value="XM_024474886.1"/>
</dbReference>
<dbReference type="VEuPathDB" id="MicrosporidiaDB:NCER_101571"/>
<proteinExistence type="predicted"/>
<evidence type="ECO:0000313" key="1">
    <source>
        <dbReference type="EMBL" id="KKO75224.1"/>
    </source>
</evidence>
<dbReference type="EMBL" id="JPQZ01000027">
    <property type="protein sequence ID" value="KKO75224.1"/>
    <property type="molecule type" value="Genomic_DNA"/>
</dbReference>
<dbReference type="Gene3D" id="1.10.150.670">
    <property type="entry name" value="Crossover junction endonuclease EME1, DNA-binding domain"/>
    <property type="match status" value="1"/>
</dbReference>
<keyword evidence="2" id="KW-1185">Reference proteome</keyword>
<dbReference type="Proteomes" id="UP000034350">
    <property type="component" value="Unassembled WGS sequence"/>
</dbReference>